<evidence type="ECO:0000313" key="2">
    <source>
        <dbReference type="EMBL" id="BBM84013.1"/>
    </source>
</evidence>
<dbReference type="AlphaFoldDB" id="A0A5S9ILD0"/>
<evidence type="ECO:0000259" key="1">
    <source>
        <dbReference type="Pfam" id="PF04324"/>
    </source>
</evidence>
<accession>A0A5S9ILD0</accession>
<dbReference type="Pfam" id="PF04324">
    <property type="entry name" value="Fer2_BFD"/>
    <property type="match status" value="1"/>
</dbReference>
<sequence length="74" mass="8543">MKFFSKKKKGTVQIIESLTCYCFRIPTKEIVDIIKKHKCRTVEAVQMHCSACEGCGGCRPDIEDLIEECWTKKE</sequence>
<evidence type="ECO:0000313" key="3">
    <source>
        <dbReference type="Proteomes" id="UP000326354"/>
    </source>
</evidence>
<protein>
    <recommendedName>
        <fullName evidence="1">BFD-like [2Fe-2S]-binding domain-containing protein</fullName>
    </recommendedName>
</protein>
<dbReference type="RefSeq" id="WP_229759423.1">
    <property type="nucleotide sequence ID" value="NZ_AP019860.1"/>
</dbReference>
<reference evidence="2 3" key="1">
    <citation type="submission" date="2019-08" db="EMBL/GenBank/DDBJ databases">
        <title>Complete genome sequence of Candidatus Uab amorphum.</title>
        <authorList>
            <person name="Shiratori T."/>
            <person name="Suzuki S."/>
            <person name="Kakizawa Y."/>
            <person name="Ishida K."/>
        </authorList>
    </citation>
    <scope>NUCLEOTIDE SEQUENCE [LARGE SCALE GENOMIC DNA]</scope>
    <source>
        <strain evidence="2 3">SRT547</strain>
    </source>
</reference>
<dbReference type="KEGG" id="uam:UABAM_02368"/>
<gene>
    <name evidence="2" type="ORF">UABAM_02368</name>
</gene>
<keyword evidence="3" id="KW-1185">Reference proteome</keyword>
<dbReference type="InterPro" id="IPR007419">
    <property type="entry name" value="BFD-like_2Fe2S-bd_dom"/>
</dbReference>
<dbReference type="EMBL" id="AP019860">
    <property type="protein sequence ID" value="BBM84013.1"/>
    <property type="molecule type" value="Genomic_DNA"/>
</dbReference>
<feature type="domain" description="BFD-like [2Fe-2S]-binding" evidence="1">
    <location>
        <begin position="20"/>
        <end position="68"/>
    </location>
</feature>
<name>A0A5S9ILD0_UABAM</name>
<proteinExistence type="predicted"/>
<dbReference type="Gene3D" id="1.10.10.1100">
    <property type="entry name" value="BFD-like [2Fe-2S]-binding domain"/>
    <property type="match status" value="1"/>
</dbReference>
<dbReference type="InterPro" id="IPR041854">
    <property type="entry name" value="BFD-like_2Fe2S-bd_dom_sf"/>
</dbReference>
<organism evidence="2 3">
    <name type="scientific">Uabimicrobium amorphum</name>
    <dbReference type="NCBI Taxonomy" id="2596890"/>
    <lineage>
        <taxon>Bacteria</taxon>
        <taxon>Pseudomonadati</taxon>
        <taxon>Planctomycetota</taxon>
        <taxon>Candidatus Uabimicrobiia</taxon>
        <taxon>Candidatus Uabimicrobiales</taxon>
        <taxon>Candidatus Uabimicrobiaceae</taxon>
        <taxon>Candidatus Uabimicrobium</taxon>
    </lineage>
</organism>
<dbReference type="Proteomes" id="UP000326354">
    <property type="component" value="Chromosome"/>
</dbReference>